<dbReference type="GO" id="GO:0005773">
    <property type="term" value="C:vacuole"/>
    <property type="evidence" value="ECO:0007669"/>
    <property type="project" value="GOC"/>
</dbReference>
<dbReference type="Pfam" id="PF01650">
    <property type="entry name" value="Peptidase_C13"/>
    <property type="match status" value="1"/>
</dbReference>
<organism evidence="3 4">
    <name type="scientific">Nyssa sinensis</name>
    <dbReference type="NCBI Taxonomy" id="561372"/>
    <lineage>
        <taxon>Eukaryota</taxon>
        <taxon>Viridiplantae</taxon>
        <taxon>Streptophyta</taxon>
        <taxon>Embryophyta</taxon>
        <taxon>Tracheophyta</taxon>
        <taxon>Spermatophyta</taxon>
        <taxon>Magnoliopsida</taxon>
        <taxon>eudicotyledons</taxon>
        <taxon>Gunneridae</taxon>
        <taxon>Pentapetalae</taxon>
        <taxon>asterids</taxon>
        <taxon>Cornales</taxon>
        <taxon>Nyssaceae</taxon>
        <taxon>Nyssa</taxon>
    </lineage>
</organism>
<evidence type="ECO:0000313" key="4">
    <source>
        <dbReference type="Proteomes" id="UP000325577"/>
    </source>
</evidence>
<dbReference type="GO" id="GO:0006624">
    <property type="term" value="P:vacuolar protein processing"/>
    <property type="evidence" value="ECO:0007669"/>
    <property type="project" value="TreeGrafter"/>
</dbReference>
<evidence type="ECO:0000313" key="3">
    <source>
        <dbReference type="EMBL" id="KAA8521896.1"/>
    </source>
</evidence>
<dbReference type="EMBL" id="CM018048">
    <property type="protein sequence ID" value="KAA8521896.1"/>
    <property type="molecule type" value="Genomic_DNA"/>
</dbReference>
<dbReference type="GO" id="GO:0051603">
    <property type="term" value="P:proteolysis involved in protein catabolic process"/>
    <property type="evidence" value="ECO:0007669"/>
    <property type="project" value="TreeGrafter"/>
</dbReference>
<feature type="signal peptide" evidence="2">
    <location>
        <begin position="1"/>
        <end position="34"/>
    </location>
</feature>
<dbReference type="PRINTS" id="PR00776">
    <property type="entry name" value="HEMOGLOBNASE"/>
</dbReference>
<dbReference type="Proteomes" id="UP000325577">
    <property type="component" value="Linkage Group LG5"/>
</dbReference>
<accession>A0A5J4ZVU4</accession>
<name>A0A5J4ZVU4_9ASTE</name>
<evidence type="ECO:0000256" key="2">
    <source>
        <dbReference type="SAM" id="SignalP"/>
    </source>
</evidence>
<evidence type="ECO:0000256" key="1">
    <source>
        <dbReference type="ARBA" id="ARBA00009941"/>
    </source>
</evidence>
<reference evidence="3 4" key="1">
    <citation type="submission" date="2019-09" db="EMBL/GenBank/DDBJ databases">
        <title>A chromosome-level genome assembly of the Chinese tupelo Nyssa sinensis.</title>
        <authorList>
            <person name="Yang X."/>
            <person name="Kang M."/>
            <person name="Yang Y."/>
            <person name="Xiong H."/>
            <person name="Wang M."/>
            <person name="Zhang Z."/>
            <person name="Wang Z."/>
            <person name="Wu H."/>
            <person name="Ma T."/>
            <person name="Liu J."/>
            <person name="Xi Z."/>
        </authorList>
    </citation>
    <scope>NUCLEOTIDE SEQUENCE [LARGE SCALE GENOMIC DNA]</scope>
    <source>
        <strain evidence="3">J267</strain>
        <tissue evidence="3">Leaf</tissue>
    </source>
</reference>
<comment type="similarity">
    <text evidence="1">Belongs to the peptidase C13 family.</text>
</comment>
<keyword evidence="2" id="KW-0732">Signal</keyword>
<protein>
    <submittedName>
        <fullName evidence="3">Uncharacterized protein</fullName>
    </submittedName>
</protein>
<dbReference type="AlphaFoldDB" id="A0A5J4ZVU4"/>
<sequence>MAVHRFTFLMTSVPLLILMLILILPLQAIGSGRAGWLNRWDSMIRMPVDDIEPEENGTRWAVLVAGSLGYGNYRHQADVCHAYQILKRGGLKEENIVVFMYDDIAAHQFNPRPGVIINHPKGRDVYAGVPKDYTGEHVTVENLYAVLLGDRKAVKGGSGKVVDSKPNDRVFVYYSDHGGPGVLEPPPIPCSASLNSDPPTTDHLVFSGQHLNTTLQPIKQILPKFLPTMGEETSQKNSSSIVSVINPVVTVQNDSSTMPFGFKLNGSTYSIWSQMMELLHVTEQGKLGYLTGKTPQVDESDSGFMKSGIHRMQLSKNGC</sequence>
<dbReference type="Gene3D" id="3.40.50.1460">
    <property type="match status" value="1"/>
</dbReference>
<dbReference type="PANTHER" id="PTHR12000:SF42">
    <property type="entry name" value="LEGUMAIN"/>
    <property type="match status" value="1"/>
</dbReference>
<dbReference type="InterPro" id="IPR001096">
    <property type="entry name" value="Peptidase_C13"/>
</dbReference>
<keyword evidence="4" id="KW-1185">Reference proteome</keyword>
<proteinExistence type="inferred from homology"/>
<feature type="chain" id="PRO_5023903485" evidence="2">
    <location>
        <begin position="35"/>
        <end position="319"/>
    </location>
</feature>
<dbReference type="OrthoDB" id="192611at2759"/>
<gene>
    <name evidence="3" type="ORF">F0562_012790</name>
</gene>
<dbReference type="PANTHER" id="PTHR12000">
    <property type="entry name" value="HEMOGLOBINASE FAMILY MEMBER"/>
    <property type="match status" value="1"/>
</dbReference>
<dbReference type="GO" id="GO:0004197">
    <property type="term" value="F:cysteine-type endopeptidase activity"/>
    <property type="evidence" value="ECO:0007669"/>
    <property type="project" value="TreeGrafter"/>
</dbReference>